<organism evidence="2 3">
    <name type="scientific">Megamonas hypermegale</name>
    <dbReference type="NCBI Taxonomy" id="158847"/>
    <lineage>
        <taxon>Bacteria</taxon>
        <taxon>Bacillati</taxon>
        <taxon>Bacillota</taxon>
        <taxon>Negativicutes</taxon>
        <taxon>Selenomonadales</taxon>
        <taxon>Selenomonadaceae</taxon>
        <taxon>Megamonas</taxon>
    </lineage>
</organism>
<dbReference type="Pfam" id="PF12841">
    <property type="entry name" value="YvrJ"/>
    <property type="match status" value="1"/>
</dbReference>
<evidence type="ECO:0000313" key="3">
    <source>
        <dbReference type="Proteomes" id="UP000215383"/>
    </source>
</evidence>
<dbReference type="eggNOG" id="ENOG5033A90">
    <property type="taxonomic scope" value="Bacteria"/>
</dbReference>
<protein>
    <submittedName>
        <fullName evidence="2">YvrJ protein family</fullName>
    </submittedName>
</protein>
<dbReference type="Proteomes" id="UP000215383">
    <property type="component" value="Chromosome 1"/>
</dbReference>
<gene>
    <name evidence="2" type="ORF">SAMEA4364220_00009</name>
</gene>
<dbReference type="AlphaFoldDB" id="A0A239T6W5"/>
<dbReference type="RefSeq" id="WP_071601699.1">
    <property type="nucleotide sequence ID" value="NZ_LT906446.1"/>
</dbReference>
<dbReference type="OrthoDB" id="2662123at2"/>
<reference evidence="2 3" key="1">
    <citation type="submission" date="2017-06" db="EMBL/GenBank/DDBJ databases">
        <authorList>
            <consortium name="Pathogen Informatics"/>
        </authorList>
    </citation>
    <scope>NUCLEOTIDE SEQUENCE [LARGE SCALE GENOMIC DNA]</scope>
    <source>
        <strain evidence="2 3">NCTC10570</strain>
    </source>
</reference>
<keyword evidence="1" id="KW-1133">Transmembrane helix</keyword>
<evidence type="ECO:0000256" key="1">
    <source>
        <dbReference type="SAM" id="Phobius"/>
    </source>
</evidence>
<dbReference type="GeneID" id="78506057"/>
<keyword evidence="1" id="KW-0472">Membrane</keyword>
<evidence type="ECO:0000313" key="2">
    <source>
        <dbReference type="EMBL" id="SNU93467.1"/>
    </source>
</evidence>
<proteinExistence type="predicted"/>
<dbReference type="EMBL" id="LT906446">
    <property type="protein sequence ID" value="SNU93467.1"/>
    <property type="molecule type" value="Genomic_DNA"/>
</dbReference>
<feature type="transmembrane region" description="Helical" evidence="1">
    <location>
        <begin position="6"/>
        <end position="23"/>
    </location>
</feature>
<sequence>MEYLLQSMANYGFPMVIAVFLLVRMDRRLAELDSGIRDLTEAIKQKGSL</sequence>
<name>A0A239T6W5_9FIRM</name>
<keyword evidence="1" id="KW-0812">Transmembrane</keyword>
<dbReference type="InterPro" id="IPR024419">
    <property type="entry name" value="YvrJ"/>
</dbReference>
<accession>A0A239T6W5</accession>
<keyword evidence="3" id="KW-1185">Reference proteome</keyword>